<dbReference type="Gene3D" id="3.40.50.720">
    <property type="entry name" value="NAD(P)-binding Rossmann-like Domain"/>
    <property type="match status" value="1"/>
</dbReference>
<reference evidence="1" key="1">
    <citation type="journal article" date="2014" name="Int. J. Syst. Evol. Microbiol.">
        <title>Complete genome sequence of Corynebacterium casei LMG S-19264T (=DSM 44701T), isolated from a smear-ripened cheese.</title>
        <authorList>
            <consortium name="US DOE Joint Genome Institute (JGI-PGF)"/>
            <person name="Walter F."/>
            <person name="Albersmeier A."/>
            <person name="Kalinowski J."/>
            <person name="Ruckert C."/>
        </authorList>
    </citation>
    <scope>NUCLEOTIDE SEQUENCE</scope>
    <source>
        <strain evidence="1">CGMCC 1.15179</strain>
    </source>
</reference>
<dbReference type="RefSeq" id="WP_188648902.1">
    <property type="nucleotide sequence ID" value="NZ_BMHQ01000014.1"/>
</dbReference>
<organism evidence="1 2">
    <name type="scientific">Marinithermofilum abyssi</name>
    <dbReference type="NCBI Taxonomy" id="1571185"/>
    <lineage>
        <taxon>Bacteria</taxon>
        <taxon>Bacillati</taxon>
        <taxon>Bacillota</taxon>
        <taxon>Bacilli</taxon>
        <taxon>Bacillales</taxon>
        <taxon>Thermoactinomycetaceae</taxon>
        <taxon>Marinithermofilum</taxon>
    </lineage>
</organism>
<reference evidence="1" key="2">
    <citation type="submission" date="2020-09" db="EMBL/GenBank/DDBJ databases">
        <authorList>
            <person name="Sun Q."/>
            <person name="Zhou Y."/>
        </authorList>
    </citation>
    <scope>NUCLEOTIDE SEQUENCE</scope>
    <source>
        <strain evidence="1">CGMCC 1.15179</strain>
    </source>
</reference>
<accession>A0A8J2VJM8</accession>
<dbReference type="Proteomes" id="UP000625210">
    <property type="component" value="Unassembled WGS sequence"/>
</dbReference>
<dbReference type="EMBL" id="BMHQ01000014">
    <property type="protein sequence ID" value="GGE27412.1"/>
    <property type="molecule type" value="Genomic_DNA"/>
</dbReference>
<name>A0A8J2VJM8_9BACL</name>
<protein>
    <submittedName>
        <fullName evidence="1">Uncharacterized protein</fullName>
    </submittedName>
</protein>
<evidence type="ECO:0000313" key="1">
    <source>
        <dbReference type="EMBL" id="GGE27412.1"/>
    </source>
</evidence>
<comment type="caution">
    <text evidence="1">The sequence shown here is derived from an EMBL/GenBank/DDBJ whole genome shotgun (WGS) entry which is preliminary data.</text>
</comment>
<proteinExistence type="predicted"/>
<keyword evidence="2" id="KW-1185">Reference proteome</keyword>
<sequence length="300" mass="33694">MQQPETLKYRGMYTKVPGDPSRWRKWEEMGCALLDEENKLAEQVQWTGGENRFPRAFQMLAPGGTVVLGAGTKGHHYTFMGKPGTKSSEAMLKQAEMERGESVLLYYGIQGEAVDTVGLAMMETAVTLGGRVGVLCRTTEQKRFLETRGYIHNLCGILTLPEIRAQHPRFDWPPSMPALADARRQPREHALLWELYLTRTVQPVIKEVKRLFQMSGWVDLVIERAAQDALGVSVALTHPDKGRIVYGENMAGRRYSFYAPWIQESRRRVIMPAAVIAGNAVTSAQQDAEPKYEESTAHLG</sequence>
<gene>
    <name evidence="1" type="ORF">GCM10011571_32040</name>
</gene>
<dbReference type="AlphaFoldDB" id="A0A8J2VJM8"/>
<evidence type="ECO:0000313" key="2">
    <source>
        <dbReference type="Proteomes" id="UP000625210"/>
    </source>
</evidence>